<dbReference type="RefSeq" id="WP_012454868.1">
    <property type="nucleotide sequence ID" value="NZ_BPRF01000007.1"/>
</dbReference>
<reference evidence="2 3" key="1">
    <citation type="submission" date="2020-08" db="EMBL/GenBank/DDBJ databases">
        <title>Genomic Encyclopedia of Type Strains, Phase IV (KMG-IV): sequencing the most valuable type-strain genomes for metagenomic binning, comparative biology and taxonomic classification.</title>
        <authorList>
            <person name="Goeker M."/>
        </authorList>
    </citation>
    <scope>NUCLEOTIDE SEQUENCE [LARGE SCALE GENOMIC DNA]</scope>
    <source>
        <strain evidence="2 3">DSM 11490</strain>
    </source>
</reference>
<keyword evidence="1" id="KW-0812">Transmembrane</keyword>
<feature type="transmembrane region" description="Helical" evidence="1">
    <location>
        <begin position="6"/>
        <end position="24"/>
    </location>
</feature>
<dbReference type="EMBL" id="JACJIB010000003">
    <property type="protein sequence ID" value="MBA8912688.1"/>
    <property type="molecule type" value="Genomic_DNA"/>
</dbReference>
<sequence>MNASFLVAFVVTPLFAVVFGYAALRWHAWDLDRRHGKNPAE</sequence>
<evidence type="ECO:0000313" key="3">
    <source>
        <dbReference type="Proteomes" id="UP000543554"/>
    </source>
</evidence>
<evidence type="ECO:0000256" key="1">
    <source>
        <dbReference type="SAM" id="Phobius"/>
    </source>
</evidence>
<gene>
    <name evidence="2" type="ORF">HNR51_001766</name>
</gene>
<comment type="caution">
    <text evidence="2">The sequence shown here is derived from an EMBL/GenBank/DDBJ whole genome shotgun (WGS) entry which is preliminary data.</text>
</comment>
<protein>
    <submittedName>
        <fullName evidence="2">Uncharacterized protein</fullName>
    </submittedName>
</protein>
<organism evidence="2 3">
    <name type="scientific">Methylorubrum thiocyanatum</name>
    <dbReference type="NCBI Taxonomy" id="47958"/>
    <lineage>
        <taxon>Bacteria</taxon>
        <taxon>Pseudomonadati</taxon>
        <taxon>Pseudomonadota</taxon>
        <taxon>Alphaproteobacteria</taxon>
        <taxon>Hyphomicrobiales</taxon>
        <taxon>Methylobacteriaceae</taxon>
        <taxon>Methylorubrum</taxon>
    </lineage>
</organism>
<name>A0AA40S1K2_9HYPH</name>
<dbReference type="Proteomes" id="UP000543554">
    <property type="component" value="Unassembled WGS sequence"/>
</dbReference>
<dbReference type="AlphaFoldDB" id="A0AA40S1K2"/>
<keyword evidence="1" id="KW-1133">Transmembrane helix</keyword>
<proteinExistence type="predicted"/>
<keyword evidence="1" id="KW-0472">Membrane</keyword>
<keyword evidence="3" id="KW-1185">Reference proteome</keyword>
<accession>A0AA40S1K2</accession>
<evidence type="ECO:0000313" key="2">
    <source>
        <dbReference type="EMBL" id="MBA8912688.1"/>
    </source>
</evidence>